<gene>
    <name evidence="2" type="ORF">EYZ11_011424</name>
</gene>
<sequence>MSGRTYGSCLCVESLIFYLREDVWLHISYLRRYLRAADRTPTPGTGATRLRQEVILMAIFGMGIFVIVAPILHKIYCLVPSLISYVYMNCYFREVTEAVLVINLPIPWPLLRDVLPALKIWTDWSEGAPKQYQSNLGKTRAPVSTFPAEPSTAERIPSARLHGQRYLQAAECDVGFHSGSGE</sequence>
<dbReference type="STRING" id="1220188.A0A4S3J2V8"/>
<evidence type="ECO:0000313" key="2">
    <source>
        <dbReference type="EMBL" id="THC89130.1"/>
    </source>
</evidence>
<evidence type="ECO:0000313" key="3">
    <source>
        <dbReference type="Proteomes" id="UP000308092"/>
    </source>
</evidence>
<keyword evidence="1" id="KW-1133">Transmembrane helix</keyword>
<proteinExistence type="predicted"/>
<organism evidence="2 3">
    <name type="scientific">Aspergillus tanneri</name>
    <dbReference type="NCBI Taxonomy" id="1220188"/>
    <lineage>
        <taxon>Eukaryota</taxon>
        <taxon>Fungi</taxon>
        <taxon>Dikarya</taxon>
        <taxon>Ascomycota</taxon>
        <taxon>Pezizomycotina</taxon>
        <taxon>Eurotiomycetes</taxon>
        <taxon>Eurotiomycetidae</taxon>
        <taxon>Eurotiales</taxon>
        <taxon>Aspergillaceae</taxon>
        <taxon>Aspergillus</taxon>
        <taxon>Aspergillus subgen. Circumdati</taxon>
    </lineage>
</organism>
<comment type="caution">
    <text evidence="2">The sequence shown here is derived from an EMBL/GenBank/DDBJ whole genome shotgun (WGS) entry which is preliminary data.</text>
</comment>
<protein>
    <submittedName>
        <fullName evidence="2">Uncharacterized protein</fullName>
    </submittedName>
</protein>
<keyword evidence="1" id="KW-0472">Membrane</keyword>
<evidence type="ECO:0000256" key="1">
    <source>
        <dbReference type="SAM" id="Phobius"/>
    </source>
</evidence>
<dbReference type="Proteomes" id="UP000308092">
    <property type="component" value="Unassembled WGS sequence"/>
</dbReference>
<dbReference type="VEuPathDB" id="FungiDB:EYZ11_011424"/>
<feature type="transmembrane region" description="Helical" evidence="1">
    <location>
        <begin position="54"/>
        <end position="72"/>
    </location>
</feature>
<dbReference type="EMBL" id="SOSA01000704">
    <property type="protein sequence ID" value="THC89130.1"/>
    <property type="molecule type" value="Genomic_DNA"/>
</dbReference>
<accession>A0A4S3J2V8</accession>
<keyword evidence="3" id="KW-1185">Reference proteome</keyword>
<dbReference type="AlphaFoldDB" id="A0A4S3J2V8"/>
<reference evidence="2 3" key="1">
    <citation type="submission" date="2019-03" db="EMBL/GenBank/DDBJ databases">
        <title>The genome sequence of a newly discovered highly antifungal drug resistant Aspergillus species, Aspergillus tanneri NIH 1004.</title>
        <authorList>
            <person name="Mounaud S."/>
            <person name="Singh I."/>
            <person name="Joardar V."/>
            <person name="Pakala S."/>
            <person name="Pakala S."/>
            <person name="Venepally P."/>
            <person name="Hoover J."/>
            <person name="Nierman W."/>
            <person name="Chung J."/>
            <person name="Losada L."/>
        </authorList>
    </citation>
    <scope>NUCLEOTIDE SEQUENCE [LARGE SCALE GENOMIC DNA]</scope>
    <source>
        <strain evidence="2 3">NIH1004</strain>
    </source>
</reference>
<name>A0A4S3J2V8_9EURO</name>
<keyword evidence="1" id="KW-0812">Transmembrane</keyword>